<dbReference type="GO" id="GO:0006364">
    <property type="term" value="P:rRNA processing"/>
    <property type="evidence" value="ECO:0007669"/>
    <property type="project" value="UniProtKB-UniRule"/>
</dbReference>
<dbReference type="Proteomes" id="UP000011761">
    <property type="component" value="Unassembled WGS sequence"/>
</dbReference>
<dbReference type="HOGENOM" id="CLU_050252_2_0_1"/>
<dbReference type="STRING" id="717646.M2N5Q2"/>
<dbReference type="Gene3D" id="1.25.10.10">
    <property type="entry name" value="Leucine-rich Repeat Variant"/>
    <property type="match status" value="1"/>
</dbReference>
<evidence type="ECO:0000256" key="5">
    <source>
        <dbReference type="RuleBase" id="RU368021"/>
    </source>
</evidence>
<comment type="function">
    <text evidence="1 5">Component of the RIX1 complex required for processing of ITS2 sequences from 35S pre-rRNA.</text>
</comment>
<evidence type="ECO:0000256" key="2">
    <source>
        <dbReference type="ARBA" id="ARBA00004123"/>
    </source>
</evidence>
<proteinExistence type="inferred from homology"/>
<dbReference type="OMA" id="CAGGWVK"/>
<evidence type="ECO:0000313" key="8">
    <source>
        <dbReference type="EMBL" id="EMC94369.1"/>
    </source>
</evidence>
<dbReference type="PANTHER" id="PTHR16056">
    <property type="entry name" value="REGULATOR OF MICROTUBULE DYNAMICS PROTEIN"/>
    <property type="match status" value="1"/>
</dbReference>
<gene>
    <name evidence="8" type="ORF">BAUCODRAFT_73335</name>
</gene>
<feature type="compositionally biased region" description="Polar residues" evidence="6">
    <location>
        <begin position="28"/>
        <end position="37"/>
    </location>
</feature>
<evidence type="ECO:0000256" key="3">
    <source>
        <dbReference type="ARBA" id="ARBA00006427"/>
    </source>
</evidence>
<feature type="domain" description="Pre-rRNA-processing protein Ipi1 N-terminal" evidence="7">
    <location>
        <begin position="136"/>
        <end position="234"/>
    </location>
</feature>
<keyword evidence="9" id="KW-1185">Reference proteome</keyword>
<dbReference type="RefSeq" id="XP_007678167.1">
    <property type="nucleotide sequence ID" value="XM_007679977.1"/>
</dbReference>
<dbReference type="eggNOG" id="KOG2149">
    <property type="taxonomic scope" value="Eukaryota"/>
</dbReference>
<dbReference type="GeneID" id="19116807"/>
<keyword evidence="5" id="KW-0698">rRNA processing</keyword>
<dbReference type="GO" id="GO:0120330">
    <property type="term" value="C:rixosome complex"/>
    <property type="evidence" value="ECO:0007669"/>
    <property type="project" value="UniProtKB-UniRule"/>
</dbReference>
<evidence type="ECO:0000256" key="6">
    <source>
        <dbReference type="SAM" id="MobiDB-lite"/>
    </source>
</evidence>
<keyword evidence="5" id="KW-0690">Ribosome biogenesis</keyword>
<dbReference type="InterPro" id="IPR024679">
    <property type="entry name" value="Ipi1_N"/>
</dbReference>
<comment type="subunit">
    <text evidence="5">Component of the RIX1 complex.</text>
</comment>
<feature type="compositionally biased region" description="Basic residues" evidence="6">
    <location>
        <begin position="18"/>
        <end position="27"/>
    </location>
</feature>
<evidence type="ECO:0000256" key="4">
    <source>
        <dbReference type="ARBA" id="ARBA00023242"/>
    </source>
</evidence>
<dbReference type="KEGG" id="bcom:BAUCODRAFT_73335"/>
<evidence type="ECO:0000313" key="9">
    <source>
        <dbReference type="Proteomes" id="UP000011761"/>
    </source>
</evidence>
<feature type="compositionally biased region" description="Basic residues" evidence="6">
    <location>
        <begin position="1"/>
        <end position="10"/>
    </location>
</feature>
<dbReference type="GO" id="GO:0005634">
    <property type="term" value="C:nucleus"/>
    <property type="evidence" value="ECO:0007669"/>
    <property type="project" value="UniProtKB-SubCell"/>
</dbReference>
<dbReference type="Pfam" id="PF12333">
    <property type="entry name" value="Ipi1_N"/>
    <property type="match status" value="1"/>
</dbReference>
<dbReference type="InterPro" id="IPR011989">
    <property type="entry name" value="ARM-like"/>
</dbReference>
<organism evidence="8 9">
    <name type="scientific">Baudoinia panamericana (strain UAMH 10762)</name>
    <name type="common">Angels' share fungus</name>
    <name type="synonym">Baudoinia compniacensis (strain UAMH 10762)</name>
    <dbReference type="NCBI Taxonomy" id="717646"/>
    <lineage>
        <taxon>Eukaryota</taxon>
        <taxon>Fungi</taxon>
        <taxon>Dikarya</taxon>
        <taxon>Ascomycota</taxon>
        <taxon>Pezizomycotina</taxon>
        <taxon>Dothideomycetes</taxon>
        <taxon>Dothideomycetidae</taxon>
        <taxon>Mycosphaerellales</taxon>
        <taxon>Teratosphaeriaceae</taxon>
        <taxon>Baudoinia</taxon>
    </lineage>
</organism>
<dbReference type="PANTHER" id="PTHR16056:SF2">
    <property type="entry name" value="TESTIS-EXPRESSED PROTEIN 10"/>
    <property type="match status" value="1"/>
</dbReference>
<sequence>MGSSAKKKREKKADFQKPKLKVGKARPKNTNATDTSFSSKSIILKQQNLSESGRDSSALFNHNLSLLSSKNDTQRRDALQYLTTVCAATTKSDLPQPASAIVAKAQSLILDGSNGVRSQVLKLFKALPTNDFGPLDQLVIYVRAGMTHLSSDIRLSALDVLDWLLVSKGTAVMATPGGWVKMLRTFQNLLSWQSQNGKVASAQGGSWTATKTGSGNLGSSKLLVHQITTLSTFLTVGLTLPAADPHAAAKRASMCFPLYQMHAHMLPSRSNAFGYLNLFGAVRDQESEGYDDADERIAVFNELGLLDAFRSGAKEAKQEAGEVGRAASNLEKALKLADVG</sequence>
<comment type="similarity">
    <text evidence="3 5">Belongs to the IPI1/TEX10 family.</text>
</comment>
<feature type="region of interest" description="Disordered" evidence="6">
    <location>
        <begin position="1"/>
        <end position="37"/>
    </location>
</feature>
<evidence type="ECO:0000256" key="1">
    <source>
        <dbReference type="ARBA" id="ARBA00002355"/>
    </source>
</evidence>
<dbReference type="EMBL" id="KB445558">
    <property type="protein sequence ID" value="EMC94369.1"/>
    <property type="molecule type" value="Genomic_DNA"/>
</dbReference>
<evidence type="ECO:0000259" key="7">
    <source>
        <dbReference type="Pfam" id="PF12333"/>
    </source>
</evidence>
<keyword evidence="4 5" id="KW-0539">Nucleus</keyword>
<dbReference type="SUPFAM" id="SSF48371">
    <property type="entry name" value="ARM repeat"/>
    <property type="match status" value="1"/>
</dbReference>
<dbReference type="AlphaFoldDB" id="M2N5Q2"/>
<dbReference type="OrthoDB" id="361362at2759"/>
<protein>
    <recommendedName>
        <fullName evidence="5">Pre-rRNA-processing protein</fullName>
    </recommendedName>
</protein>
<name>M2N5Q2_BAUPA</name>
<dbReference type="InterPro" id="IPR016024">
    <property type="entry name" value="ARM-type_fold"/>
</dbReference>
<comment type="subcellular location">
    <subcellularLocation>
        <location evidence="2 5">Nucleus</location>
    </subcellularLocation>
</comment>
<accession>M2N5Q2</accession>
<reference evidence="8 9" key="1">
    <citation type="journal article" date="2012" name="PLoS Pathog.">
        <title>Diverse lifestyles and strategies of plant pathogenesis encoded in the genomes of eighteen Dothideomycetes fungi.</title>
        <authorList>
            <person name="Ohm R.A."/>
            <person name="Feau N."/>
            <person name="Henrissat B."/>
            <person name="Schoch C.L."/>
            <person name="Horwitz B.A."/>
            <person name="Barry K.W."/>
            <person name="Condon B.J."/>
            <person name="Copeland A.C."/>
            <person name="Dhillon B."/>
            <person name="Glaser F."/>
            <person name="Hesse C.N."/>
            <person name="Kosti I."/>
            <person name="LaButti K."/>
            <person name="Lindquist E.A."/>
            <person name="Lucas S."/>
            <person name="Salamov A.A."/>
            <person name="Bradshaw R.E."/>
            <person name="Ciuffetti L."/>
            <person name="Hamelin R.C."/>
            <person name="Kema G.H.J."/>
            <person name="Lawrence C."/>
            <person name="Scott J.A."/>
            <person name="Spatafora J.W."/>
            <person name="Turgeon B.G."/>
            <person name="de Wit P.J.G.M."/>
            <person name="Zhong S."/>
            <person name="Goodwin S.B."/>
            <person name="Grigoriev I.V."/>
        </authorList>
    </citation>
    <scope>NUCLEOTIDE SEQUENCE [LARGE SCALE GENOMIC DNA]</scope>
    <source>
        <strain evidence="8 9">UAMH 10762</strain>
    </source>
</reference>